<keyword evidence="2" id="KW-1185">Reference proteome</keyword>
<gene>
    <name evidence="1" type="ORF">LLCLJKAH_00007</name>
</gene>
<dbReference type="EMBL" id="LR881104">
    <property type="protein sequence ID" value="CAD5235996.1"/>
    <property type="molecule type" value="Genomic_DNA"/>
</dbReference>
<name>A0A7R8R5R8_9CAUD</name>
<sequence>MKVSNWNASNWSAYIHNGSVIVESSMGSASVFPATDTKYTLSLGDGGYYLTTKPSYTTCFLSEPGGSHNPFQNTFELQAALNQYFISDDVEVFTTPVEKPKKYMRLPNSGTLVYLVDILSACRLTHGDHNGTSLFIQYPIGGIHISCGTIENAIADERALTEYLLSLR</sequence>
<dbReference type="Proteomes" id="UP000596247">
    <property type="component" value="Chromosome"/>
</dbReference>
<protein>
    <submittedName>
        <fullName evidence="1">Uncharacterized protein</fullName>
    </submittedName>
</protein>
<accession>A0A7R8R5R8</accession>
<proteinExistence type="predicted"/>
<evidence type="ECO:0000313" key="1">
    <source>
        <dbReference type="EMBL" id="CAD5235996.1"/>
    </source>
</evidence>
<evidence type="ECO:0000313" key="2">
    <source>
        <dbReference type="Proteomes" id="UP000596247"/>
    </source>
</evidence>
<organism evidence="1 2">
    <name type="scientific">Klebsiella phage vB_KvM-Eowyn</name>
    <dbReference type="NCBI Taxonomy" id="2762819"/>
    <lineage>
        <taxon>Viruses</taxon>
        <taxon>Duplodnaviria</taxon>
        <taxon>Heunggongvirae</taxon>
        <taxon>Uroviricota</taxon>
        <taxon>Caudoviricetes</taxon>
        <taxon>Chimalliviridae</taxon>
        <taxon>Eowynvirus</taxon>
        <taxon>Eowynvirus eowyn</taxon>
    </lineage>
</organism>
<reference evidence="1 2" key="1">
    <citation type="submission" date="2020-09" db="EMBL/GenBank/DDBJ databases">
        <authorList>
            <person name="Jameson E."/>
        </authorList>
    </citation>
    <scope>NUCLEOTIDE SEQUENCE [LARGE SCALE GENOMIC DNA]</scope>
</reference>